<feature type="transmembrane region" description="Helical" evidence="1">
    <location>
        <begin position="115"/>
        <end position="132"/>
    </location>
</feature>
<dbReference type="Proteomes" id="UP000009376">
    <property type="component" value="Unassembled WGS sequence"/>
</dbReference>
<gene>
    <name evidence="3" type="ORF">BJBARM5_0153</name>
    <name evidence="2" type="ORF">BJBARM5_1078</name>
</gene>
<feature type="transmembrane region" description="Helical" evidence="1">
    <location>
        <begin position="157"/>
        <end position="182"/>
    </location>
</feature>
<feature type="transmembrane region" description="Helical" evidence="1">
    <location>
        <begin position="21"/>
        <end position="40"/>
    </location>
</feature>
<feature type="transmembrane region" description="Helical" evidence="1">
    <location>
        <begin position="194"/>
        <end position="214"/>
    </location>
</feature>
<protein>
    <recommendedName>
        <fullName evidence="5">Glycosyltransferase RgtA/B/C/D-like domain-containing protein</fullName>
    </recommendedName>
</protein>
<evidence type="ECO:0000256" key="1">
    <source>
        <dbReference type="SAM" id="Phobius"/>
    </source>
</evidence>
<keyword evidence="1" id="KW-0812">Transmembrane</keyword>
<organism evidence="3 4">
    <name type="scientific">Candidatus Parvarchaeum acidophilus ARMAN-5</name>
    <dbReference type="NCBI Taxonomy" id="662762"/>
    <lineage>
        <taxon>Archaea</taxon>
        <taxon>Candidatus Parvarchaeota</taxon>
        <taxon>Candidatus Parvarchaeum</taxon>
    </lineage>
</organism>
<feature type="transmembrane region" description="Helical" evidence="1">
    <location>
        <begin position="309"/>
        <end position="326"/>
    </location>
</feature>
<evidence type="ECO:0008006" key="5">
    <source>
        <dbReference type="Google" id="ProtNLM"/>
    </source>
</evidence>
<evidence type="ECO:0000313" key="2">
    <source>
        <dbReference type="EMBL" id="EFD92214.1"/>
    </source>
</evidence>
<accession>D6GUL2</accession>
<name>D6GUL2_PARA5</name>
<dbReference type="EMBL" id="GG745546">
    <property type="protein sequence ID" value="EFD93140.1"/>
    <property type="molecule type" value="Genomic_DNA"/>
</dbReference>
<proteinExistence type="predicted"/>
<keyword evidence="1" id="KW-1133">Transmembrane helix</keyword>
<dbReference type="AlphaFoldDB" id="D6GUL2"/>
<feature type="transmembrane region" description="Helical" evidence="1">
    <location>
        <begin position="333"/>
        <end position="356"/>
    </location>
</feature>
<feature type="transmembrane region" description="Helical" evidence="1">
    <location>
        <begin position="75"/>
        <end position="108"/>
    </location>
</feature>
<sequence>MKTTKFSKYVKKLDNFVYTNRKYLILAYLIISIIFFFLQFKILNNWDMLVRILNSNYLFHGGSYFENQRALLESFTIGLLSFVFGAYAVYAFIALFTAIFFVAVYFFCKAFKIEYILVLGILLNPFFLFYAIKNGSELPMYSFLILFVSFIRLKKPIAGLFMALAFVSKYDSLFFLPLYLFIIDRNLLKSVKRILMLIGITLLALVPFFVYNALTYHDMFFSFFMSLNQNAPAVSSFSVSNASAFYTGFLELLVLVPLIFMVIFLNWKKLYRIIKNKIRDIAILSSMAALSMLIYIFASGLYVNGLGSYRFFLLFTVSLTLLLSLFTNRKMLLLTVLFFIVSVIIAYHMLLLQPLLSNTLTEQTSAAKTLLIQKYGTDNCTVQSNNWVYLDYYGISATYIRGVQNYSQYPIINFGKLSGNYTFYGEKDGIYLYTYGISNTKCSFTPVIDLKYGVNYDINLSRENSSLGCKMLYDKVHSSLVFSMCKFIIKETN</sequence>
<feature type="transmembrane region" description="Helical" evidence="1">
    <location>
        <begin position="281"/>
        <end position="303"/>
    </location>
</feature>
<keyword evidence="1" id="KW-0472">Membrane</keyword>
<feature type="transmembrane region" description="Helical" evidence="1">
    <location>
        <begin position="244"/>
        <end position="265"/>
    </location>
</feature>
<evidence type="ECO:0000313" key="4">
    <source>
        <dbReference type="Proteomes" id="UP000009376"/>
    </source>
</evidence>
<evidence type="ECO:0000313" key="3">
    <source>
        <dbReference type="EMBL" id="EFD93140.1"/>
    </source>
</evidence>
<reference evidence="3 4" key="1">
    <citation type="journal article" date="2010" name="Proc. Natl. Acad. Sci. U.S.A.">
        <title>Enigmatic, ultrasmall, uncultivated Archaea.</title>
        <authorList>
            <person name="Baker B.J."/>
            <person name="Comolli L.R."/>
            <person name="Dick G.J."/>
            <person name="Hauser L.J."/>
            <person name="Hyatt D."/>
            <person name="Dill B.D."/>
            <person name="Land M.L."/>
            <person name="Verberkmoes N.C."/>
            <person name="Hettich R.L."/>
            <person name="Banfield J.F."/>
        </authorList>
    </citation>
    <scope>NUCLEOTIDE SEQUENCE [LARGE SCALE GENOMIC DNA]</scope>
</reference>
<dbReference type="EMBL" id="GG745615">
    <property type="protein sequence ID" value="EFD92214.1"/>
    <property type="molecule type" value="Genomic_DNA"/>
</dbReference>